<dbReference type="RefSeq" id="WP_354024851.1">
    <property type="nucleotide sequence ID" value="NZ_JBEPSJ010000002.1"/>
</dbReference>
<dbReference type="EMBL" id="JBEPSJ010000002">
    <property type="protein sequence ID" value="MET4582673.1"/>
    <property type="molecule type" value="Genomic_DNA"/>
</dbReference>
<dbReference type="InterPro" id="IPR001034">
    <property type="entry name" value="DeoR_HTH"/>
</dbReference>
<accession>A0ABV2QQ81</accession>
<dbReference type="SUPFAM" id="SSF100950">
    <property type="entry name" value="NagB/RpiA/CoA transferase-like"/>
    <property type="match status" value="1"/>
</dbReference>
<evidence type="ECO:0000313" key="5">
    <source>
        <dbReference type="Proteomes" id="UP001549257"/>
    </source>
</evidence>
<keyword evidence="5" id="KW-1185">Reference proteome</keyword>
<proteinExistence type="predicted"/>
<dbReference type="Proteomes" id="UP001549257">
    <property type="component" value="Unassembled WGS sequence"/>
</dbReference>
<sequence length="271" mass="27915">MADESAPTVIRRERLLQEIVDRGFLRVADASVELGVSAVTVRSDLTALELAGSIVRVHGGAMPRGAGTAGESSFESSLAHAAAAKLAIGRRAAEMVSSGQSVLLDVGTTALAVAHALARRTDLSDVLVVTNGLSIALALEPGMPRLSVVVTGGTLRPLQHSLVNPFASAFLESLHGDIAFIGCNGVDPEVGVTNVNLPEAEVKRRMMQSAARRVLVADASKLGSRRLGNVGPLSDFESLVTAGGPDADVVARLRVAGLQVVDADLPHAALG</sequence>
<comment type="caution">
    <text evidence="4">The sequence shown here is derived from an EMBL/GenBank/DDBJ whole genome shotgun (WGS) entry which is preliminary data.</text>
</comment>
<dbReference type="PROSITE" id="PS51000">
    <property type="entry name" value="HTH_DEOR_2"/>
    <property type="match status" value="1"/>
</dbReference>
<evidence type="ECO:0000256" key="1">
    <source>
        <dbReference type="ARBA" id="ARBA00023015"/>
    </source>
</evidence>
<evidence type="ECO:0000259" key="3">
    <source>
        <dbReference type="PROSITE" id="PS51000"/>
    </source>
</evidence>
<gene>
    <name evidence="4" type="ORF">ABIE21_002183</name>
</gene>
<dbReference type="SUPFAM" id="SSF46785">
    <property type="entry name" value="Winged helix' DNA-binding domain"/>
    <property type="match status" value="1"/>
</dbReference>
<keyword evidence="1" id="KW-0805">Transcription regulation</keyword>
<organism evidence="4 5">
    <name type="scientific">Conyzicola nivalis</name>
    <dbReference type="NCBI Taxonomy" id="1477021"/>
    <lineage>
        <taxon>Bacteria</taxon>
        <taxon>Bacillati</taxon>
        <taxon>Actinomycetota</taxon>
        <taxon>Actinomycetes</taxon>
        <taxon>Micrococcales</taxon>
        <taxon>Microbacteriaceae</taxon>
        <taxon>Conyzicola</taxon>
    </lineage>
</organism>
<reference evidence="4 5" key="1">
    <citation type="submission" date="2024-06" db="EMBL/GenBank/DDBJ databases">
        <title>Sorghum-associated microbial communities from plants grown in Nebraska, USA.</title>
        <authorList>
            <person name="Schachtman D."/>
        </authorList>
    </citation>
    <scope>NUCLEOTIDE SEQUENCE [LARGE SCALE GENOMIC DNA]</scope>
    <source>
        <strain evidence="4 5">2857</strain>
    </source>
</reference>
<dbReference type="PANTHER" id="PTHR30363:SF44">
    <property type="entry name" value="AGA OPERON TRANSCRIPTIONAL REPRESSOR-RELATED"/>
    <property type="match status" value="1"/>
</dbReference>
<name>A0ABV2QQ81_9MICO</name>
<dbReference type="SMART" id="SM00420">
    <property type="entry name" value="HTH_DEOR"/>
    <property type="match status" value="1"/>
</dbReference>
<dbReference type="InterPro" id="IPR036390">
    <property type="entry name" value="WH_DNA-bd_sf"/>
</dbReference>
<dbReference type="Pfam" id="PF08220">
    <property type="entry name" value="HTH_DeoR"/>
    <property type="match status" value="1"/>
</dbReference>
<dbReference type="Gene3D" id="3.40.50.1360">
    <property type="match status" value="1"/>
</dbReference>
<dbReference type="InterPro" id="IPR014036">
    <property type="entry name" value="DeoR-like_C"/>
</dbReference>
<dbReference type="InterPro" id="IPR050313">
    <property type="entry name" value="Carb_Metab_HTH_regulators"/>
</dbReference>
<evidence type="ECO:0000256" key="2">
    <source>
        <dbReference type="ARBA" id="ARBA00023163"/>
    </source>
</evidence>
<feature type="domain" description="HTH deoR-type" evidence="3">
    <location>
        <begin position="8"/>
        <end position="63"/>
    </location>
</feature>
<dbReference type="SMART" id="SM01134">
    <property type="entry name" value="DeoRC"/>
    <property type="match status" value="1"/>
</dbReference>
<dbReference type="InterPro" id="IPR037171">
    <property type="entry name" value="NagB/RpiA_transferase-like"/>
</dbReference>
<evidence type="ECO:0000313" key="4">
    <source>
        <dbReference type="EMBL" id="MET4582673.1"/>
    </source>
</evidence>
<dbReference type="Pfam" id="PF00455">
    <property type="entry name" value="DeoRC"/>
    <property type="match status" value="1"/>
</dbReference>
<protein>
    <submittedName>
        <fullName evidence="4">DeoR family transcriptional regulator of aga operon</fullName>
    </submittedName>
</protein>
<dbReference type="PANTHER" id="PTHR30363">
    <property type="entry name" value="HTH-TYPE TRANSCRIPTIONAL REGULATOR SRLR-RELATED"/>
    <property type="match status" value="1"/>
</dbReference>
<keyword evidence="2" id="KW-0804">Transcription</keyword>